<dbReference type="AlphaFoldDB" id="A0A2N7TJE3"/>
<evidence type="ECO:0000313" key="7">
    <source>
        <dbReference type="EMBL" id="PMR68302.1"/>
    </source>
</evidence>
<dbReference type="GO" id="GO:0020037">
    <property type="term" value="F:heme binding"/>
    <property type="evidence" value="ECO:0007669"/>
    <property type="project" value="InterPro"/>
</dbReference>
<dbReference type="Pfam" id="PF21105">
    <property type="entry name" value="DyP_N"/>
    <property type="match status" value="1"/>
</dbReference>
<dbReference type="EMBL" id="PNRE01000070">
    <property type="protein sequence ID" value="PMR68302.1"/>
    <property type="molecule type" value="Genomic_DNA"/>
</dbReference>
<dbReference type="PANTHER" id="PTHR30521:SF5">
    <property type="entry name" value="BLR4509 PROTEIN"/>
    <property type="match status" value="1"/>
</dbReference>
<organism evidence="7 8">
    <name type="scientific">Halomonas heilongjiangensis</name>
    <dbReference type="NCBI Taxonomy" id="1387883"/>
    <lineage>
        <taxon>Bacteria</taxon>
        <taxon>Pseudomonadati</taxon>
        <taxon>Pseudomonadota</taxon>
        <taxon>Gammaproteobacteria</taxon>
        <taxon>Oceanospirillales</taxon>
        <taxon>Halomonadaceae</taxon>
        <taxon>Halomonas</taxon>
    </lineage>
</organism>
<dbReference type="InterPro" id="IPR011008">
    <property type="entry name" value="Dimeric_a/b-barrel"/>
</dbReference>
<gene>
    <name evidence="7" type="ORF">C1H66_15860</name>
</gene>
<keyword evidence="5" id="KW-0408">Iron</keyword>
<evidence type="ECO:0000256" key="4">
    <source>
        <dbReference type="ARBA" id="ARBA00023002"/>
    </source>
</evidence>
<dbReference type="PANTHER" id="PTHR30521">
    <property type="entry name" value="DEFERROCHELATASE/PEROXIDASE"/>
    <property type="match status" value="1"/>
</dbReference>
<evidence type="ECO:0000256" key="5">
    <source>
        <dbReference type="ARBA" id="ARBA00023004"/>
    </source>
</evidence>
<keyword evidence="2 7" id="KW-0575">Peroxidase</keyword>
<dbReference type="GO" id="GO:0005829">
    <property type="term" value="C:cytosol"/>
    <property type="evidence" value="ECO:0007669"/>
    <property type="project" value="TreeGrafter"/>
</dbReference>
<comment type="caution">
    <text evidence="7">The sequence shown here is derived from an EMBL/GenBank/DDBJ whole genome shotgun (WGS) entry which is preliminary data.</text>
</comment>
<dbReference type="RefSeq" id="WP_102628855.1">
    <property type="nucleotide sequence ID" value="NZ_PDOH01000014.1"/>
</dbReference>
<dbReference type="GO" id="GO:0046872">
    <property type="term" value="F:metal ion binding"/>
    <property type="evidence" value="ECO:0007669"/>
    <property type="project" value="UniProtKB-KW"/>
</dbReference>
<sequence length="532" mass="59344">MTVSLELHDIQGNVVKGYGRQHFSFARYILFAIHDERAGRKFIRNILPLITTATPWKTCDNDSGGVPKPEATTNIAFTYHGLKCLGLPESSLHSFPTDFSDGMRARRDILGDHGKSAPENWDPVWNHPDKKVAILVSINGQSTVAIENRYKEIQKILEGVKSGMEQLCGHRGESGAEDLPYQEASAIFNEQGDPTPKEHFGYTDGISNPFFKGTGKNPNLVIGSGKPSRDNPEGWAPIEPGEFLLGYRDESQETPKAPTPPLLAKNGTFMVYRKLHQNVNSFDTYLSNQSTKHPEFNEEEIAAKFAGRWRNGAPITRFPTEEEADNFVKSVKETKKALDNAKDAIELEEAELLYSVLLSQYSAFNYDEDLDGSRCPVGAHIRRCNPRGSLEYGTKAYATPGALTNRRRLLRRGLPYGDSSDRSRDDGNHGIIFMTLGASISRQFEFVQQQWINYGNDFKAANEKDPLLGNHGVDKLGRGNGKMLFQKNKGSDESPYFCSHIPRFVDMHGGEYFFLPSITALHFIGRGTVDGT</sequence>
<dbReference type="PROSITE" id="PS51404">
    <property type="entry name" value="DYP_PEROXIDASE"/>
    <property type="match status" value="1"/>
</dbReference>
<feature type="domain" description="DyP dimeric alpha+beta barrel" evidence="6">
    <location>
        <begin position="9"/>
        <end position="162"/>
    </location>
</feature>
<dbReference type="Proteomes" id="UP000235346">
    <property type="component" value="Unassembled WGS sequence"/>
</dbReference>
<evidence type="ECO:0000256" key="1">
    <source>
        <dbReference type="ARBA" id="ARBA00001970"/>
    </source>
</evidence>
<evidence type="ECO:0000259" key="6">
    <source>
        <dbReference type="Pfam" id="PF21105"/>
    </source>
</evidence>
<keyword evidence="8" id="KW-1185">Reference proteome</keyword>
<protein>
    <submittedName>
        <fullName evidence="7">Peroxidase</fullName>
    </submittedName>
</protein>
<keyword evidence="4" id="KW-0560">Oxidoreductase</keyword>
<dbReference type="InterPro" id="IPR049509">
    <property type="entry name" value="DyP_N"/>
</dbReference>
<evidence type="ECO:0000256" key="3">
    <source>
        <dbReference type="ARBA" id="ARBA00022723"/>
    </source>
</evidence>
<comment type="cofactor">
    <cofactor evidence="1">
        <name>heme b</name>
        <dbReference type="ChEBI" id="CHEBI:60344"/>
    </cofactor>
</comment>
<dbReference type="SUPFAM" id="SSF54909">
    <property type="entry name" value="Dimeric alpha+beta barrel"/>
    <property type="match status" value="1"/>
</dbReference>
<dbReference type="InterPro" id="IPR006314">
    <property type="entry name" value="Dyp_peroxidase"/>
</dbReference>
<reference evidence="7 8" key="1">
    <citation type="submission" date="2018-01" db="EMBL/GenBank/DDBJ databases">
        <title>Halomonas endophytica sp. nov., isolated from storage liquid in the stems of Populus euphratica.</title>
        <authorList>
            <person name="Chen C."/>
        </authorList>
    </citation>
    <scope>NUCLEOTIDE SEQUENCE [LARGE SCALE GENOMIC DNA]</scope>
    <source>
        <strain evidence="7 8">DSM 26881</strain>
    </source>
</reference>
<evidence type="ECO:0000256" key="2">
    <source>
        <dbReference type="ARBA" id="ARBA00022559"/>
    </source>
</evidence>
<accession>A0A2N7TJE3</accession>
<proteinExistence type="predicted"/>
<dbReference type="GO" id="GO:0004601">
    <property type="term" value="F:peroxidase activity"/>
    <property type="evidence" value="ECO:0007669"/>
    <property type="project" value="UniProtKB-KW"/>
</dbReference>
<evidence type="ECO:0000313" key="8">
    <source>
        <dbReference type="Proteomes" id="UP000235346"/>
    </source>
</evidence>
<keyword evidence="3" id="KW-0479">Metal-binding</keyword>
<dbReference type="OrthoDB" id="9781066at2"/>
<name>A0A2N7TJE3_9GAMM</name>